<feature type="region of interest" description="Disordered" evidence="1">
    <location>
        <begin position="2959"/>
        <end position="2989"/>
    </location>
</feature>
<feature type="region of interest" description="Disordered" evidence="1">
    <location>
        <begin position="2346"/>
        <end position="2382"/>
    </location>
</feature>
<feature type="compositionally biased region" description="Low complexity" evidence="1">
    <location>
        <begin position="2238"/>
        <end position="2250"/>
    </location>
</feature>
<gene>
    <name evidence="3" type="primary">cfap54</name>
</gene>
<dbReference type="KEGG" id="caua:113048134"/>
<feature type="compositionally biased region" description="Basic residues" evidence="1">
    <location>
        <begin position="9"/>
        <end position="19"/>
    </location>
</feature>
<reference evidence="3" key="1">
    <citation type="submission" date="2025-08" db="UniProtKB">
        <authorList>
            <consortium name="RefSeq"/>
        </authorList>
    </citation>
    <scope>IDENTIFICATION</scope>
    <source>
        <strain evidence="3">Wakin</strain>
        <tissue evidence="3">Muscle</tissue>
    </source>
</reference>
<dbReference type="RefSeq" id="XP_026065481.1">
    <property type="nucleotide sequence ID" value="XM_026209696.1"/>
</dbReference>
<feature type="compositionally biased region" description="Acidic residues" evidence="1">
    <location>
        <begin position="1542"/>
        <end position="1558"/>
    </location>
</feature>
<keyword evidence="2" id="KW-1185">Reference proteome</keyword>
<evidence type="ECO:0000313" key="3">
    <source>
        <dbReference type="RefSeq" id="XP_026065481.1"/>
    </source>
</evidence>
<dbReference type="CTD" id="144535"/>
<feature type="compositionally biased region" description="Polar residues" evidence="1">
    <location>
        <begin position="2369"/>
        <end position="2382"/>
    </location>
</feature>
<dbReference type="PANTHER" id="PTHR33487:SF1">
    <property type="entry name" value="CILIA- AND FLAGELLA-ASSOCIATED PROTEIN 54"/>
    <property type="match status" value="1"/>
</dbReference>
<feature type="region of interest" description="Disordered" evidence="1">
    <location>
        <begin position="1222"/>
        <end position="1251"/>
    </location>
</feature>
<keyword evidence="3" id="KW-0966">Cell projection</keyword>
<feature type="compositionally biased region" description="Basic and acidic residues" evidence="1">
    <location>
        <begin position="1526"/>
        <end position="1536"/>
    </location>
</feature>
<evidence type="ECO:0000313" key="2">
    <source>
        <dbReference type="Proteomes" id="UP000515129"/>
    </source>
</evidence>
<dbReference type="Proteomes" id="UP000515129">
    <property type="component" value="Chromosome 29"/>
</dbReference>
<dbReference type="GO" id="GO:0060271">
    <property type="term" value="P:cilium assembly"/>
    <property type="evidence" value="ECO:0007669"/>
    <property type="project" value="TreeGrafter"/>
</dbReference>
<feature type="compositionally biased region" description="Polar residues" evidence="1">
    <location>
        <begin position="1222"/>
        <end position="1235"/>
    </location>
</feature>
<feature type="compositionally biased region" description="Polar residues" evidence="1">
    <location>
        <begin position="658"/>
        <end position="676"/>
    </location>
</feature>
<feature type="region of interest" description="Disordered" evidence="1">
    <location>
        <begin position="1507"/>
        <end position="1579"/>
    </location>
</feature>
<dbReference type="OrthoDB" id="2104158at2759"/>
<proteinExistence type="predicted"/>
<feature type="compositionally biased region" description="Polar residues" evidence="1">
    <location>
        <begin position="2964"/>
        <end position="2975"/>
    </location>
</feature>
<evidence type="ECO:0000256" key="1">
    <source>
        <dbReference type="SAM" id="MobiDB-lite"/>
    </source>
</evidence>
<dbReference type="Pfam" id="PF14858">
    <property type="entry name" value="CFAP54_N"/>
    <property type="match status" value="1"/>
</dbReference>
<feature type="compositionally biased region" description="Pro residues" evidence="1">
    <location>
        <begin position="2683"/>
        <end position="2694"/>
    </location>
</feature>
<feature type="region of interest" description="Disordered" evidence="1">
    <location>
        <begin position="2683"/>
        <end position="2703"/>
    </location>
</feature>
<organism evidence="2 3">
    <name type="scientific">Carassius auratus</name>
    <name type="common">Goldfish</name>
    <dbReference type="NCBI Taxonomy" id="7957"/>
    <lineage>
        <taxon>Eukaryota</taxon>
        <taxon>Metazoa</taxon>
        <taxon>Chordata</taxon>
        <taxon>Craniata</taxon>
        <taxon>Vertebrata</taxon>
        <taxon>Euteleostomi</taxon>
        <taxon>Actinopterygii</taxon>
        <taxon>Neopterygii</taxon>
        <taxon>Teleostei</taxon>
        <taxon>Ostariophysi</taxon>
        <taxon>Cypriniformes</taxon>
        <taxon>Cyprinidae</taxon>
        <taxon>Cyprininae</taxon>
        <taxon>Carassius</taxon>
    </lineage>
</organism>
<feature type="region of interest" description="Disordered" evidence="1">
    <location>
        <begin position="651"/>
        <end position="676"/>
    </location>
</feature>
<name>A0A6P6JZS7_CARAU</name>
<keyword evidence="3" id="KW-0969">Cilium</keyword>
<keyword evidence="3" id="KW-0282">Flagellum</keyword>
<feature type="compositionally biased region" description="Basic and acidic residues" evidence="1">
    <location>
        <begin position="1237"/>
        <end position="1249"/>
    </location>
</feature>
<dbReference type="PANTHER" id="PTHR33487">
    <property type="entry name" value="CILIA- AND FLAGELLA-ASSOCIATED PROTEIN 54"/>
    <property type="match status" value="1"/>
</dbReference>
<dbReference type="InterPro" id="IPR027912">
    <property type="entry name" value="CFAP54"/>
</dbReference>
<sequence length="3059" mass="342074">MPRESASPRHIHSNGRKHNNSASRLSRAVWTMDPAPASYYGPLDKNNPVLSSFQSDLKEFKAHIKKLSSSPNYDYRSYSRGSTKLFETWNKYKSRLPPSYFEEHLLQTADFLLNSKLYRLALWQGYRLYLQQFCTLSLESIRDVEHFRQSFFSDGFDSKRARLTFRALQGECQCIFYLEKDRGAIPDQSRVQNLLSILGFLRILMQAVLPDESLCWILYNGSLHMYNICRFLMSAGHASQVLEYLLWACTCLETSVPLLTAKFLPWRATLYCAVCKCYFHDCASVQAEVFARRALGKISELAKLEEMTGSQVSLETQQAFKEATIKLAVMVFKRSVYEPRRKPKGLFRPKQKSNLKELQQTPWPRTPTERILMEMFEGNAARFLAVLEALEDSSVRPLQTGMPEEFEVQDVVLELISAGTSLLSGFGDSDHTFDESLPPSVNAITPTSSLFDTAVAGKGEIAVDAAVKFVKQVFRYEQWSTFSLLSSALISALANMEGSTFRKYELELKILEAVEHLMSNQKVKFIMKDAAFDGPADKNIVPAIMTEEFFSLIQTLHACVCKTDKDIQPDADLVLDIVLFFWAKCKTVFQRARSRHYDPVRYLGRVANQDQWVETLLLLCEVAHEHQLAEVDFILVTEMTLRLAMVLENSADAPPQSGRKTASTEDSSQESIPVRKSASSLFMRSKIEQLQTALDLVERGVECVSRGRARSLYRGSAVFDEVFTQARAYQKFCDKSSKSNRVPESSSTSDLAALSMDLHLELLAFQHRLALKLSDSWSDEISLMEFKKSHANRVQASETIRPTGDSVVLEKIKKNKISKCVFLAQKALLAFRKNQMSQETKKILEEATMLMEKAELEERRLLSCAFPSDNHLEMAVKRQPPPAPIVLSRSNRSMTFKPAPYALEDEVCWYCIYGREAEGVNLKVRLKDCCLCGTGDMTPARGGHLFHVDGLEPDKKYIFAVAAFNAKGKLVGGAIGETTRPLLASLPLPLLTTWAHIAQVAYQTGLYSLAKRACNELWSHFTLPPSPEAEQEGCLEGLAQTRLHPKTLQLSSPLLQQLFFSTIFIQTDIHILEGALFCDSLCDGGPLIWGQEARLAECERMLVAIDLALHLSDTGGALQAVVSCYGLLTPLIFNQIPSEPGIEVLLKCFTVLLEIPEVLKQKRPVATTESLEHMVACLTYYLAKVVVTYCSPVKKDSLRSTQGSHMASSVFELGMRLLQEITEPSQQPAKKTSSVELDGKKTAASHDEGPSEQLKVLEVMKTRITETLGNRDVTSCNKTGSDGCELTGQEDPVVLYMVIENSPLQHAFKEVMKFKQKSCFLEFVVHLLKKALLEDELDPVLQWEQDIFNWLSRRDEALFGLKKHSGLPGEEFKDFTASVIEYNTKKQKDGTFWDGRKLLQKKLLIAFKSQNSEREVRAVDILLSKLAALIRRHQRCWKLRQMRSEDSLWRCHVNLSLACAHLGLLKRNLGPPPKLCFSHLSQSFFSLAHCGMLILWKNVPQHIRPPELTLPNPKAVPRPTSRAHTKAVEHKVKDTNQGEPNTSDEEFSSADSDVEDEADFRHTRDSKAVSAPAHQTPSQLLDTLNKASVHMRRAMVLAHRWGHWTTLQWACRTLWDQSSTLALMLEHAQGPVAHARRLTIEQLYTVITPLLVLASDLLMDMMEKLKLWNVYDDQDAELEASLHFSSPMDDGTVIDLRWLRTLVLHTLELLYYQAKWENLAHLALIFNTYTRQRYSHMVTPVLVHAQRRLLDRISCFGGPPAPQPHFTYTEMISGEKVTCRNYASRLLLFPCGRGPIMITAKDSEPKPKELADVKRAMCLVCVPLDVEDTLHCFRDTLEKRNHTLLTFQHSRTLLLLLLADTQHSYVEVPFSKEPSGVLQGKVEFSIAASTLPGISPPDFSAEDFSSLGSIYTTTLPPSQLQTVFSSYNNAIKYLQANKYNSLQVQALHDLGNLHFYNGNRKSAHAFWSKALDCALQSSGVLESWDGDSWGSSSSQDTLQHAGIWGCLQGALLSAKIAQHILTSNIDLRTKCCLLCGKLFKCLLMASMPHPMTDLAYSTYSVETELIPGIDLFSEPNRGNLGSTVASLSFLCHWLYTSGHLIKVLPVLALYLYVARTVCRDLHLTVTCRILKVKVLTELGAFTEACKELSSLTFGKEIPVPHGCLRTEKPFWAKEIFTEGKPLLDPSNLQVLDEVVSRRPSKDIMALYGSRLTRRILMARVHLILAICSTIHDLPEPLTTESSQEKSSSTSCLPDVSSSDNSKGLQLSARKLTLGEVKAILLKEAHALVSPELFTPDPLSTDPEEMELAVEIRLLMSNINMQQGRMAASADLSVSALRLLQGSPVFQSDFRPLPPPGPPSSAFRRPRAKAQQTSSGDAKSVLSLNSGGVPEEVEARERTDLLFWLRCRLAVVRSLVGHIPGTAICSGADSSAEALRLLKEGLEEAEAWGDPDSKALLLLQGVQLNTHRGRPREDSTSMLQEIVSLLSGRNALSLRSQMTLAEAALLLSELRGTGSQTLHLLTQKLLQQQLCAFGESIGLKKGGEVELLAGLKNIYLPQLPLLARTTMRIGHSLALQALSSSSEGGEEPWRPLISAQEVLQSALSISQASANRDRQLEADILYCTGVVGRHLISMQKSDPQKVLEAFFGCLTTFNCTFSQSLRLTHKCYLEMALIYLQECEQITPPPKHQTPPPSPTHDESSKETVRETYPLLSWICLRMALKTSEVIGKCGHSHGFTHVTEGPVPLSATKALPDFALNDLFHPCGGLENPENCVTNPEAFMDAEHEINRRKCPQLTWVHMSRYYMHLINLLQVSSQPGAVQGVDGLLSMSGDPKLALRLSQLHTFFSRHQPSYRDQWAVPDPPADVILRPQRIQPCQHGQPLSDLYPWASTDIQELIIQWYRPTSENNTILLLFAVNNAPLSAMSPTADVVAVLQAGQRAICLDRLKAVHALLSSTCEEVDGHVSPSTNSAASFSPQEEKEQKISTSTPHRQEKFLEKTTCICSEIQNLLKPDFNSATITEMPFDPSMQTLPNLERCFNPATGGTLQDTAIITWLLSLLR</sequence>
<feature type="region of interest" description="Disordered" evidence="1">
    <location>
        <begin position="1"/>
        <end position="24"/>
    </location>
</feature>
<protein>
    <submittedName>
        <fullName evidence="3">Cilia- and flagella-associated protein 54 isoform X1</fullName>
    </submittedName>
</protein>
<accession>A0A6P6JZS7</accession>
<dbReference type="GeneID" id="113048134"/>
<feature type="region of interest" description="Disordered" evidence="1">
    <location>
        <begin position="2236"/>
        <end position="2263"/>
    </location>
</feature>